<keyword evidence="2" id="KW-1185">Reference proteome</keyword>
<dbReference type="AlphaFoldDB" id="A0A923E8S7"/>
<dbReference type="EMBL" id="JAAZWO010000005">
    <property type="protein sequence ID" value="MBC2397342.1"/>
    <property type="molecule type" value="Genomic_DNA"/>
</dbReference>
<organism evidence="1 2">
    <name type="scientific">Clostridium tetanomorphum</name>
    <dbReference type="NCBI Taxonomy" id="1553"/>
    <lineage>
        <taxon>Bacteria</taxon>
        <taxon>Bacillati</taxon>
        <taxon>Bacillota</taxon>
        <taxon>Clostridia</taxon>
        <taxon>Eubacteriales</taxon>
        <taxon>Clostridiaceae</taxon>
        <taxon>Clostridium</taxon>
    </lineage>
</organism>
<dbReference type="Gene3D" id="4.10.280.10">
    <property type="entry name" value="Helix-loop-helix DNA-binding domain"/>
    <property type="match status" value="1"/>
</dbReference>
<dbReference type="GO" id="GO:0046983">
    <property type="term" value="F:protein dimerization activity"/>
    <property type="evidence" value="ECO:0007669"/>
    <property type="project" value="InterPro"/>
</dbReference>
<dbReference type="SUPFAM" id="SSF140500">
    <property type="entry name" value="BAS1536-like"/>
    <property type="match status" value="1"/>
</dbReference>
<dbReference type="Proteomes" id="UP000563151">
    <property type="component" value="Unassembled WGS sequence"/>
</dbReference>
<protein>
    <submittedName>
        <fullName evidence="1">Aspartyl-phosphate phosphatase Spo0E family protein</fullName>
    </submittedName>
</protein>
<proteinExistence type="predicted"/>
<dbReference type="InterPro" id="IPR037208">
    <property type="entry name" value="Spo0E-like_sf"/>
</dbReference>
<gene>
    <name evidence="1" type="ORF">HGG79_06070</name>
</gene>
<dbReference type="InterPro" id="IPR018540">
    <property type="entry name" value="Spo0E-like"/>
</dbReference>
<dbReference type="GO" id="GO:0043937">
    <property type="term" value="P:regulation of sporulation"/>
    <property type="evidence" value="ECO:0007669"/>
    <property type="project" value="InterPro"/>
</dbReference>
<accession>A0A923E8S7</accession>
<dbReference type="Pfam" id="PF09388">
    <property type="entry name" value="SpoOE-like"/>
    <property type="match status" value="1"/>
</dbReference>
<dbReference type="InterPro" id="IPR036638">
    <property type="entry name" value="HLH_DNA-bd_sf"/>
</dbReference>
<evidence type="ECO:0000313" key="1">
    <source>
        <dbReference type="EMBL" id="MBC2397342.1"/>
    </source>
</evidence>
<evidence type="ECO:0000313" key="2">
    <source>
        <dbReference type="Proteomes" id="UP000563151"/>
    </source>
</evidence>
<name>A0A923E8S7_CLOTT</name>
<reference evidence="1 2" key="1">
    <citation type="submission" date="2020-04" db="EMBL/GenBank/DDBJ databases">
        <title>Genomic insights into acetone-butanol-ethanol (ABE) fermentation by sequencing solventogenic clostridia strains.</title>
        <authorList>
            <person name="Brown S."/>
        </authorList>
    </citation>
    <scope>NUCLEOTIDE SEQUENCE [LARGE SCALE GENOMIC DNA]</scope>
    <source>
        <strain evidence="1 2">DJ011</strain>
    </source>
</reference>
<sequence length="49" mass="5802">MRKLEMIELLRQKLNELVTKETTLSRGEVLKLSQELDKLIYKYYSSTPA</sequence>
<comment type="caution">
    <text evidence="1">The sequence shown here is derived from an EMBL/GenBank/DDBJ whole genome shotgun (WGS) entry which is preliminary data.</text>
</comment>